<dbReference type="InterPro" id="IPR029064">
    <property type="entry name" value="Ribosomal_eL30-like_sf"/>
</dbReference>
<dbReference type="Gene3D" id="3.30.1330.30">
    <property type="match status" value="1"/>
</dbReference>
<dbReference type="GO" id="GO:0005730">
    <property type="term" value="C:nucleolus"/>
    <property type="evidence" value="ECO:0007669"/>
    <property type="project" value="UniProtKB-SubCell"/>
</dbReference>
<proteinExistence type="inferred from homology"/>
<dbReference type="Pfam" id="PF01248">
    <property type="entry name" value="Ribosomal_L7Ae"/>
    <property type="match status" value="1"/>
</dbReference>
<evidence type="ECO:0000259" key="8">
    <source>
        <dbReference type="Pfam" id="PF01248"/>
    </source>
</evidence>
<dbReference type="InterPro" id="IPR004038">
    <property type="entry name" value="Ribosomal_eL8/eL30/eS12/Gad45"/>
</dbReference>
<evidence type="ECO:0000256" key="6">
    <source>
        <dbReference type="ARBA" id="ARBA00023274"/>
    </source>
</evidence>
<organism evidence="9">
    <name type="scientific">Culicoides sonorensis</name>
    <name type="common">Biting midge</name>
    <dbReference type="NCBI Taxonomy" id="179676"/>
    <lineage>
        <taxon>Eukaryota</taxon>
        <taxon>Metazoa</taxon>
        <taxon>Ecdysozoa</taxon>
        <taxon>Arthropoda</taxon>
        <taxon>Hexapoda</taxon>
        <taxon>Insecta</taxon>
        <taxon>Pterygota</taxon>
        <taxon>Neoptera</taxon>
        <taxon>Endopterygota</taxon>
        <taxon>Diptera</taxon>
        <taxon>Nematocera</taxon>
        <taxon>Chironomoidea</taxon>
        <taxon>Ceratopogonidae</taxon>
        <taxon>Ceratopogoninae</taxon>
        <taxon>Culicoides</taxon>
        <taxon>Monoculicoides</taxon>
    </lineage>
</organism>
<accession>A0A336L7X8</accession>
<evidence type="ECO:0000256" key="2">
    <source>
        <dbReference type="ARBA" id="ARBA00007337"/>
    </source>
</evidence>
<dbReference type="OMA" id="EDNYEAR"/>
<dbReference type="InterPro" id="IPR018492">
    <property type="entry name" value="Ribosomal_eL8/Nhp2"/>
</dbReference>
<reference evidence="10" key="2">
    <citation type="submission" date="2018-07" db="EMBL/GenBank/DDBJ databases">
        <authorList>
            <person name="Quirk P.G."/>
            <person name="Krulwich T.A."/>
        </authorList>
    </citation>
    <scope>NUCLEOTIDE SEQUENCE</scope>
</reference>
<dbReference type="AlphaFoldDB" id="A0A336L7X8"/>
<dbReference type="FunFam" id="3.30.1330.30:FF:000028">
    <property type="entry name" value="H/ACA ribonucleoprotein complex subunit 2-like protein"/>
    <property type="match status" value="1"/>
</dbReference>
<evidence type="ECO:0000256" key="3">
    <source>
        <dbReference type="ARBA" id="ARBA00022517"/>
    </source>
</evidence>
<sequence length="158" mass="17896">MGKVKKEKLDESVDVVKQEPEIKEEDTYEEKVKNVCKIASPLATKKLTKRIYKLIKKAAKQKSYLRNGLKDVQTRLRKGESGIVVFAGDVTPIDIMCHLPAVCEEKSIPYCYTPSRKDLGVAMGVKRGSVAMLIREHAEYKDLYDELRAEIQTLPTPL</sequence>
<reference evidence="9" key="1">
    <citation type="submission" date="2018-04" db="EMBL/GenBank/DDBJ databases">
        <authorList>
            <person name="Go L.Y."/>
            <person name="Mitchell J.A."/>
        </authorList>
    </citation>
    <scope>NUCLEOTIDE SEQUENCE</scope>
    <source>
        <tissue evidence="9">Whole organism</tissue>
    </source>
</reference>
<dbReference type="PANTHER" id="PTHR23105">
    <property type="entry name" value="RIBOSOMAL PROTEIN L7AE FAMILY MEMBER"/>
    <property type="match status" value="1"/>
</dbReference>
<dbReference type="VEuPathDB" id="VectorBase:CSON004332"/>
<dbReference type="GO" id="GO:0003723">
    <property type="term" value="F:RNA binding"/>
    <property type="evidence" value="ECO:0007669"/>
    <property type="project" value="InterPro"/>
</dbReference>
<evidence type="ECO:0000256" key="4">
    <source>
        <dbReference type="ARBA" id="ARBA00022552"/>
    </source>
</evidence>
<name>A0A336L7X8_CULSO</name>
<dbReference type="SUPFAM" id="SSF55315">
    <property type="entry name" value="L30e-like"/>
    <property type="match status" value="1"/>
</dbReference>
<evidence type="ECO:0000256" key="5">
    <source>
        <dbReference type="ARBA" id="ARBA00023242"/>
    </source>
</evidence>
<gene>
    <name evidence="9" type="primary">CSON004332</name>
</gene>
<keyword evidence="5" id="KW-0539">Nucleus</keyword>
<comment type="subcellular location">
    <subcellularLocation>
        <location evidence="1">Nucleus</location>
        <location evidence="1">Nucleolus</location>
    </subcellularLocation>
</comment>
<keyword evidence="6" id="KW-0687">Ribonucleoprotein</keyword>
<evidence type="ECO:0000313" key="10">
    <source>
        <dbReference type="EMBL" id="SSX32018.1"/>
    </source>
</evidence>
<dbReference type="GO" id="GO:1990904">
    <property type="term" value="C:ribonucleoprotein complex"/>
    <property type="evidence" value="ECO:0007669"/>
    <property type="project" value="UniProtKB-KW"/>
</dbReference>
<keyword evidence="4" id="KW-0698">rRNA processing</keyword>
<protein>
    <recommendedName>
        <fullName evidence="7">H/ACA snoRNP protein NHP2</fullName>
    </recommendedName>
</protein>
<comment type="similarity">
    <text evidence="2">Belongs to the eukaryotic ribosomal protein eL8 family.</text>
</comment>
<feature type="domain" description="Ribosomal protein eL8/eL30/eS12/Gadd45" evidence="8">
    <location>
        <begin position="50"/>
        <end position="143"/>
    </location>
</feature>
<evidence type="ECO:0000313" key="9">
    <source>
        <dbReference type="EMBL" id="SSX12575.1"/>
    </source>
</evidence>
<evidence type="ECO:0000256" key="7">
    <source>
        <dbReference type="ARBA" id="ARBA00083355"/>
    </source>
</evidence>
<dbReference type="PRINTS" id="PR00881">
    <property type="entry name" value="L7ARS6FAMILY"/>
</dbReference>
<dbReference type="InterPro" id="IPR050257">
    <property type="entry name" value="eL8/uL1-like"/>
</dbReference>
<evidence type="ECO:0000256" key="1">
    <source>
        <dbReference type="ARBA" id="ARBA00004604"/>
    </source>
</evidence>
<keyword evidence="3" id="KW-0690">Ribosome biogenesis</keyword>
<dbReference type="EMBL" id="UFQS01001854">
    <property type="protein sequence ID" value="SSX12575.1"/>
    <property type="molecule type" value="Genomic_DNA"/>
</dbReference>
<dbReference type="GO" id="GO:0006364">
    <property type="term" value="P:rRNA processing"/>
    <property type="evidence" value="ECO:0007669"/>
    <property type="project" value="UniProtKB-KW"/>
</dbReference>
<dbReference type="EMBL" id="UFQT01001854">
    <property type="protein sequence ID" value="SSX32018.1"/>
    <property type="molecule type" value="Genomic_DNA"/>
</dbReference>